<dbReference type="AlphaFoldDB" id="A0AAI8YF47"/>
<feature type="region of interest" description="Disordered" evidence="1">
    <location>
        <begin position="289"/>
        <end position="314"/>
    </location>
</feature>
<feature type="compositionally biased region" description="Basic and acidic residues" evidence="1">
    <location>
        <begin position="73"/>
        <end position="86"/>
    </location>
</feature>
<feature type="compositionally biased region" description="Low complexity" evidence="1">
    <location>
        <begin position="87"/>
        <end position="98"/>
    </location>
</feature>
<name>A0AAI8YF47_9PEZI</name>
<evidence type="ECO:0000313" key="2">
    <source>
        <dbReference type="EMBL" id="CAJ2502546.1"/>
    </source>
</evidence>
<accession>A0AAI8YF47</accession>
<feature type="compositionally biased region" description="Basic and acidic residues" evidence="1">
    <location>
        <begin position="751"/>
        <end position="762"/>
    </location>
</feature>
<evidence type="ECO:0000256" key="1">
    <source>
        <dbReference type="SAM" id="MobiDB-lite"/>
    </source>
</evidence>
<feature type="region of interest" description="Disordered" evidence="1">
    <location>
        <begin position="59"/>
        <end position="112"/>
    </location>
</feature>
<sequence length="762" mass="83485">MFSGSNTKAAARAKAKGLKINTEITGNSAQDDDKFAQLATAPPRKQTFDAFEAVAEKRGLSKRTEALMNNNWRDNRRSQDSSEEHSTPLATAPPAKTAFSQEETQKPKPQLRVDTSLANDTGYRYANRHVVDPDLIFSAPATRDEFVDVLDKVEPQSASTDDGDLRDWQLVTSQHLPKPSYRRENPWAPTPTTHAGFDRIISWGPSHEEPYFSSSLSSPRPPVGYSEEHDLSFPLARIHVIKESKRLHTDEFDVDLALRKQLEQLVIPRSAGLPPNRLRIEYERGQEALARKAAHDESASKKKGGGQDGTEVLAPGQDNERFHALLGRLQKSAAHRFDKLRRKASKDSAISGLSDETESQKKANTLNPKAIEFCSTAFQPQPQPQRPATLDGGSPTRFNRPSVIEAIREPRPAPTHEDIEALRSQMEEIKAQLYAAQLDARRSAEQNVAHRFARVPQGNFGMQAPMQQALMMTGPAIEPQMGRFGEHQGLGGYPTAPPPGFGPMPSPPQVMSNGVPGMQLGPQSNTMAPSGPSSYAQPMPNGALNMNMPEPHTGVRAPMVDPAFAQAMAGNKYGNNYGSAMPASGYAGGQFNNQIPQMGAPGFPIANQSQPYNPPVGCLPGTTQFWAKTAFGPKPVPKPKGPLFPGDTSQCMKQQQYEEWLEHCRATDPAYAMKCKERQARRAARSQSQRSSGNDGGDSKTGHTGGEKADEKAGEKTDEKTDKKSDKEPVEMSDEEKTGHTDSEETEMNCDDQKNEETSEKA</sequence>
<dbReference type="Proteomes" id="UP001295740">
    <property type="component" value="Unassembled WGS sequence"/>
</dbReference>
<feature type="region of interest" description="Disordered" evidence="1">
    <location>
        <begin position="511"/>
        <end position="540"/>
    </location>
</feature>
<reference evidence="2" key="1">
    <citation type="submission" date="2023-10" db="EMBL/GenBank/DDBJ databases">
        <authorList>
            <person name="Hackl T."/>
        </authorList>
    </citation>
    <scope>NUCLEOTIDE SEQUENCE</scope>
</reference>
<feature type="region of interest" description="Disordered" evidence="1">
    <location>
        <begin position="342"/>
        <end position="363"/>
    </location>
</feature>
<feature type="region of interest" description="Disordered" evidence="1">
    <location>
        <begin position="377"/>
        <end position="396"/>
    </location>
</feature>
<evidence type="ECO:0000313" key="3">
    <source>
        <dbReference type="Proteomes" id="UP001295740"/>
    </source>
</evidence>
<dbReference type="EMBL" id="CAUWAG010000004">
    <property type="protein sequence ID" value="CAJ2502546.1"/>
    <property type="molecule type" value="Genomic_DNA"/>
</dbReference>
<comment type="caution">
    <text evidence="2">The sequence shown here is derived from an EMBL/GenBank/DDBJ whole genome shotgun (WGS) entry which is preliminary data.</text>
</comment>
<organism evidence="2 3">
    <name type="scientific">Anthostomella pinea</name>
    <dbReference type="NCBI Taxonomy" id="933095"/>
    <lineage>
        <taxon>Eukaryota</taxon>
        <taxon>Fungi</taxon>
        <taxon>Dikarya</taxon>
        <taxon>Ascomycota</taxon>
        <taxon>Pezizomycotina</taxon>
        <taxon>Sordariomycetes</taxon>
        <taxon>Xylariomycetidae</taxon>
        <taxon>Xylariales</taxon>
        <taxon>Xylariaceae</taxon>
        <taxon>Anthostomella</taxon>
    </lineage>
</organism>
<feature type="region of interest" description="Disordered" evidence="1">
    <location>
        <begin position="676"/>
        <end position="762"/>
    </location>
</feature>
<proteinExistence type="predicted"/>
<protein>
    <submittedName>
        <fullName evidence="2">Uu.00g099400.m01.CDS01</fullName>
    </submittedName>
</protein>
<feature type="region of interest" description="Disordered" evidence="1">
    <location>
        <begin position="1"/>
        <end position="33"/>
    </location>
</feature>
<keyword evidence="3" id="KW-1185">Reference proteome</keyword>
<feature type="compositionally biased region" description="Basic and acidic residues" evidence="1">
    <location>
        <begin position="697"/>
        <end position="743"/>
    </location>
</feature>
<feature type="compositionally biased region" description="Basic and acidic residues" evidence="1">
    <location>
        <begin position="289"/>
        <end position="300"/>
    </location>
</feature>
<feature type="compositionally biased region" description="Polar residues" evidence="1">
    <location>
        <begin position="521"/>
        <end position="536"/>
    </location>
</feature>
<gene>
    <name evidence="2" type="ORF">KHLLAP_LOCUS3014</name>
</gene>